<proteinExistence type="predicted"/>
<keyword evidence="2" id="KW-1185">Reference proteome</keyword>
<evidence type="ECO:0000313" key="2">
    <source>
        <dbReference type="Proteomes" id="UP000299102"/>
    </source>
</evidence>
<reference evidence="1 2" key="1">
    <citation type="journal article" date="2019" name="Commun. Biol.">
        <title>The bagworm genome reveals a unique fibroin gene that provides high tensile strength.</title>
        <authorList>
            <person name="Kono N."/>
            <person name="Nakamura H."/>
            <person name="Ohtoshi R."/>
            <person name="Tomita M."/>
            <person name="Numata K."/>
            <person name="Arakawa K."/>
        </authorList>
    </citation>
    <scope>NUCLEOTIDE SEQUENCE [LARGE SCALE GENOMIC DNA]</scope>
</reference>
<dbReference type="Proteomes" id="UP000299102">
    <property type="component" value="Unassembled WGS sequence"/>
</dbReference>
<evidence type="ECO:0000313" key="1">
    <source>
        <dbReference type="EMBL" id="GBP00736.1"/>
    </source>
</evidence>
<name>A0A4C1SFS5_EUMVA</name>
<organism evidence="1 2">
    <name type="scientific">Eumeta variegata</name>
    <name type="common">Bagworm moth</name>
    <name type="synonym">Eumeta japonica</name>
    <dbReference type="NCBI Taxonomy" id="151549"/>
    <lineage>
        <taxon>Eukaryota</taxon>
        <taxon>Metazoa</taxon>
        <taxon>Ecdysozoa</taxon>
        <taxon>Arthropoda</taxon>
        <taxon>Hexapoda</taxon>
        <taxon>Insecta</taxon>
        <taxon>Pterygota</taxon>
        <taxon>Neoptera</taxon>
        <taxon>Endopterygota</taxon>
        <taxon>Lepidoptera</taxon>
        <taxon>Glossata</taxon>
        <taxon>Ditrysia</taxon>
        <taxon>Tineoidea</taxon>
        <taxon>Psychidae</taxon>
        <taxon>Oiketicinae</taxon>
        <taxon>Eumeta</taxon>
    </lineage>
</organism>
<sequence>MAQSTTDQVSYADAVMNNSKAKQKADRLEFKLEGHSDGPEDKTWTVIHSVERSRSIGVEPLEITSAGPVAKKTPMVRFEDFPASGPLDELSTDFCKLTSAADNGCSCRAVSMCNIVWCFDEHSRQQLELNCFSM</sequence>
<gene>
    <name evidence="1" type="ORF">EVAR_69675_1</name>
</gene>
<dbReference type="AlphaFoldDB" id="A0A4C1SFS5"/>
<dbReference type="EMBL" id="BGZK01003389">
    <property type="protein sequence ID" value="GBP00736.1"/>
    <property type="molecule type" value="Genomic_DNA"/>
</dbReference>
<protein>
    <submittedName>
        <fullName evidence="1">Uncharacterized protein</fullName>
    </submittedName>
</protein>
<accession>A0A4C1SFS5</accession>
<comment type="caution">
    <text evidence="1">The sequence shown here is derived from an EMBL/GenBank/DDBJ whole genome shotgun (WGS) entry which is preliminary data.</text>
</comment>